<feature type="compositionally biased region" description="Basic and acidic residues" evidence="2">
    <location>
        <begin position="30"/>
        <end position="63"/>
    </location>
</feature>
<dbReference type="EMBL" id="WOCD01000005">
    <property type="protein sequence ID" value="MUH73303.1"/>
    <property type="molecule type" value="Genomic_DNA"/>
</dbReference>
<keyword evidence="3" id="KW-0472">Membrane</keyword>
<feature type="coiled-coil region" evidence="1">
    <location>
        <begin position="166"/>
        <end position="221"/>
    </location>
</feature>
<organism evidence="4 5">
    <name type="scientific">Psychrosphaera haliotis</name>
    <dbReference type="NCBI Taxonomy" id="555083"/>
    <lineage>
        <taxon>Bacteria</taxon>
        <taxon>Pseudomonadati</taxon>
        <taxon>Pseudomonadota</taxon>
        <taxon>Gammaproteobacteria</taxon>
        <taxon>Alteromonadales</taxon>
        <taxon>Pseudoalteromonadaceae</taxon>
        <taxon>Psychrosphaera</taxon>
    </lineage>
</organism>
<keyword evidence="3" id="KW-0812">Transmembrane</keyword>
<evidence type="ECO:0000313" key="4">
    <source>
        <dbReference type="EMBL" id="MUH73303.1"/>
    </source>
</evidence>
<dbReference type="RefSeq" id="WP_155696494.1">
    <property type="nucleotide sequence ID" value="NZ_WOCD01000005.1"/>
</dbReference>
<evidence type="ECO:0000256" key="2">
    <source>
        <dbReference type="SAM" id="MobiDB-lite"/>
    </source>
</evidence>
<evidence type="ECO:0000256" key="3">
    <source>
        <dbReference type="SAM" id="Phobius"/>
    </source>
</evidence>
<sequence>MAQGKDNKTPKAGADSKVEKNTQSDVSNEQNKEQSKEKNKEKSKADQKTAKANAEIEKLEAELKAQAALSAASSKPTSSSQETKKPSSSKPDVKPSSSPGSGSSSGSSSTHNTSSRVPAKKTKKPFSWLALFAFLFSLVAVSGVAYLWWQAQQFTQTQQKDLEQTKTLAEQSYQQTRNTLQNVQDNLAQLQLNQQRGNDFVLNTQQSLQSLNNRIKELGQSQPNTWLAAESLYLVNLAEHRLLIEKDTATAVQLLLAANVRLVAMQDPSVFYIRTAISEDIAVLNSIVQPDTESSFLAISGVISQLETLPLARKYTPDPVANESKPQVSEDISDWKQNLANSVERFMGNFVTITRRDTPIEPELPPKQQWFVRANVTSQLLAAQNASLNYKQKIYQTSIDQSLTWLRQYFDLSSPAVISAITTLEAIQNKQVELQLPAGLTTQPLLKAYVAQQLNLQSITEAGNE</sequence>
<keyword evidence="1" id="KW-0175">Coiled coil</keyword>
<evidence type="ECO:0000313" key="5">
    <source>
        <dbReference type="Proteomes" id="UP000439994"/>
    </source>
</evidence>
<feature type="region of interest" description="Disordered" evidence="2">
    <location>
        <begin position="1"/>
        <end position="120"/>
    </location>
</feature>
<dbReference type="AlphaFoldDB" id="A0A6N8FA28"/>
<protein>
    <recommendedName>
        <fullName evidence="6">Heme biosynthesis operon protein HemX</fullName>
    </recommendedName>
</protein>
<keyword evidence="3" id="KW-1133">Transmembrane helix</keyword>
<feature type="compositionally biased region" description="Low complexity" evidence="2">
    <location>
        <begin position="64"/>
        <end position="109"/>
    </location>
</feature>
<feature type="compositionally biased region" description="Basic and acidic residues" evidence="2">
    <location>
        <begin position="1"/>
        <end position="22"/>
    </location>
</feature>
<dbReference type="PANTHER" id="PTHR38043:SF1">
    <property type="entry name" value="PROTEIN HEMX"/>
    <property type="match status" value="1"/>
</dbReference>
<keyword evidence="5" id="KW-1185">Reference proteome</keyword>
<accession>A0A6N8FA28</accession>
<dbReference type="Proteomes" id="UP000439994">
    <property type="component" value="Unassembled WGS sequence"/>
</dbReference>
<comment type="caution">
    <text evidence="4">The sequence shown here is derived from an EMBL/GenBank/DDBJ whole genome shotgun (WGS) entry which is preliminary data.</text>
</comment>
<proteinExistence type="predicted"/>
<dbReference type="Pfam" id="PF04375">
    <property type="entry name" value="HemX"/>
    <property type="match status" value="1"/>
</dbReference>
<dbReference type="InterPro" id="IPR007470">
    <property type="entry name" value="HemX"/>
</dbReference>
<evidence type="ECO:0008006" key="6">
    <source>
        <dbReference type="Google" id="ProtNLM"/>
    </source>
</evidence>
<reference evidence="4 5" key="1">
    <citation type="submission" date="2019-11" db="EMBL/GenBank/DDBJ databases">
        <title>P. haliotis isolates from Z. marina roots.</title>
        <authorList>
            <person name="Cohen M."/>
            <person name="Jospin G."/>
            <person name="Eisen J.A."/>
            <person name="Coil D.A."/>
        </authorList>
    </citation>
    <scope>NUCLEOTIDE SEQUENCE [LARGE SCALE GENOMIC DNA]</scope>
    <source>
        <strain evidence="4 5">UCD-MCMsp1aY</strain>
    </source>
</reference>
<dbReference type="OrthoDB" id="5739852at2"/>
<evidence type="ECO:0000256" key="1">
    <source>
        <dbReference type="SAM" id="Coils"/>
    </source>
</evidence>
<feature type="transmembrane region" description="Helical" evidence="3">
    <location>
        <begin position="126"/>
        <end position="149"/>
    </location>
</feature>
<gene>
    <name evidence="4" type="ORF">GNP35_12900</name>
</gene>
<name>A0A6N8FA28_9GAMM</name>
<dbReference type="PANTHER" id="PTHR38043">
    <property type="entry name" value="PROTEIN HEMX"/>
    <property type="match status" value="1"/>
</dbReference>